<dbReference type="PANTHER" id="PTHR43798">
    <property type="entry name" value="MONOACYLGLYCEROL LIPASE"/>
    <property type="match status" value="1"/>
</dbReference>
<keyword evidence="2" id="KW-0378">Hydrolase</keyword>
<comment type="caution">
    <text evidence="2">The sequence shown here is derived from an EMBL/GenBank/DDBJ whole genome shotgun (WGS) entry which is preliminary data.</text>
</comment>
<evidence type="ECO:0000259" key="1">
    <source>
        <dbReference type="Pfam" id="PF00561"/>
    </source>
</evidence>
<dbReference type="InterPro" id="IPR050266">
    <property type="entry name" value="AB_hydrolase_sf"/>
</dbReference>
<sequence length="467" mass="53793">MIDSNFLKTAPSLVKAEYSVPFAKIDSSFRTKCGYLIVPENRSKTTSKMVKLPFIVLESKNPFKKKDPLLFTSGGPGNSSLSWIFNAARGDLIKDRDLIAFEQRGTRYAWPYLRVFDLDNAIRESYRKNLNKDSMVLVGVKKYRRTLEMKGIDLAGYTTDETVLDIHDLLKMLKIDSVNLYGGSYSGGLMTAVLQKDPSRIRSLVLDSPLPMFAAIDEDEPMNFNQSLTTLFKYVEQDSTDKQSYRNLKERFFEYFNGIARKTFYLRYLEKGTTDSVNIAYTKNELLAEIMNAMSDNQRRNDVAFIITDMINGNHKPYVKSYLDALFRKYQAPDGMRISVYCADQATYHSQDVIKQLYNIYPYLTRYRINDVIKDMCDCWPTPPVTPSTKQPYYSLKPVLMADGEMDPNCSPLYIQRLQHYMPHAQSFLFLKKGHGVGGSTWNVMMREFLNNPYKKVQVSNPDVVVY</sequence>
<dbReference type="Proteomes" id="UP000434850">
    <property type="component" value="Unassembled WGS sequence"/>
</dbReference>
<proteinExistence type="predicted"/>
<evidence type="ECO:0000313" key="3">
    <source>
        <dbReference type="Proteomes" id="UP000434850"/>
    </source>
</evidence>
<name>A0A6I4I8J4_9SPHI</name>
<dbReference type="Pfam" id="PF00561">
    <property type="entry name" value="Abhydrolase_1"/>
    <property type="match status" value="1"/>
</dbReference>
<dbReference type="GO" id="GO:0016020">
    <property type="term" value="C:membrane"/>
    <property type="evidence" value="ECO:0007669"/>
    <property type="project" value="TreeGrafter"/>
</dbReference>
<dbReference type="Gene3D" id="3.40.50.1820">
    <property type="entry name" value="alpha/beta hydrolase"/>
    <property type="match status" value="1"/>
</dbReference>
<protein>
    <submittedName>
        <fullName evidence="2">Alpha/beta fold hydrolase</fullName>
    </submittedName>
</protein>
<dbReference type="InterPro" id="IPR029058">
    <property type="entry name" value="AB_hydrolase_fold"/>
</dbReference>
<gene>
    <name evidence="2" type="ORF">GO816_04190</name>
</gene>
<dbReference type="OrthoDB" id="613638at2"/>
<organism evidence="2 3">
    <name type="scientific">Mucilaginibacter aquatilis</name>
    <dbReference type="NCBI Taxonomy" id="1517760"/>
    <lineage>
        <taxon>Bacteria</taxon>
        <taxon>Pseudomonadati</taxon>
        <taxon>Bacteroidota</taxon>
        <taxon>Sphingobacteriia</taxon>
        <taxon>Sphingobacteriales</taxon>
        <taxon>Sphingobacteriaceae</taxon>
        <taxon>Mucilaginibacter</taxon>
    </lineage>
</organism>
<evidence type="ECO:0000313" key="2">
    <source>
        <dbReference type="EMBL" id="MVN90318.1"/>
    </source>
</evidence>
<keyword evidence="3" id="KW-1185">Reference proteome</keyword>
<dbReference type="PANTHER" id="PTHR43798:SF27">
    <property type="entry name" value="HYDROLASE ALPHA_BETA HYDROLASE FOLD FAMILY"/>
    <property type="match status" value="1"/>
</dbReference>
<dbReference type="AlphaFoldDB" id="A0A6I4I8J4"/>
<dbReference type="SUPFAM" id="SSF53474">
    <property type="entry name" value="alpha/beta-Hydrolases"/>
    <property type="match status" value="1"/>
</dbReference>
<reference evidence="2 3" key="1">
    <citation type="submission" date="2019-12" db="EMBL/GenBank/DDBJ databases">
        <title>Mucilaginibacter sp. HME9299 genome sequencing and assembly.</title>
        <authorList>
            <person name="Kang H."/>
            <person name="Kim H."/>
            <person name="Joh K."/>
        </authorList>
    </citation>
    <scope>NUCLEOTIDE SEQUENCE [LARGE SCALE GENOMIC DNA]</scope>
    <source>
        <strain evidence="2 3">HME9299</strain>
    </source>
</reference>
<dbReference type="InterPro" id="IPR000073">
    <property type="entry name" value="AB_hydrolase_1"/>
</dbReference>
<accession>A0A6I4I8J4</accession>
<dbReference type="GO" id="GO:0016787">
    <property type="term" value="F:hydrolase activity"/>
    <property type="evidence" value="ECO:0007669"/>
    <property type="project" value="UniProtKB-KW"/>
</dbReference>
<feature type="domain" description="AB hydrolase-1" evidence="1">
    <location>
        <begin position="68"/>
        <end position="435"/>
    </location>
</feature>
<dbReference type="EMBL" id="WQLA01000001">
    <property type="protein sequence ID" value="MVN90318.1"/>
    <property type="molecule type" value="Genomic_DNA"/>
</dbReference>